<evidence type="ECO:0000259" key="2">
    <source>
        <dbReference type="Pfam" id="PF14258"/>
    </source>
</evidence>
<accession>A0A498H198</accession>
<sequence>MQIKNLFALVGCILLLLAAVLFVHLATTTEDYSRYNIQWNGTSVLFERAGDLGAVTITDLDDLDAYPHSRLLLIAPGAAFDDEAIARYRDYVEAGSTLVLADDFGTANQLLAGLGSTIRIQDGNLSSMDAEYSNPHTVLAYRSANSTLTEGVEIVVMNRPASLTGGEILLETSILSFVDTDGDLHIDADETLGKHGVVAYERIGEGDLFVLADPSLFINGMLTLGSVRDNQQFVQNILEGNETLLIDLTNSETTSGSAVTSLLAAVKSTTIIKIILICTVLLLVAYAFRRNIL</sequence>
<name>A0A498H198_9EURY</name>
<dbReference type="EMBL" id="LHQS01000002">
    <property type="protein sequence ID" value="RXE56105.1"/>
    <property type="molecule type" value="Genomic_DNA"/>
</dbReference>
<dbReference type="Proteomes" id="UP000290932">
    <property type="component" value="Unassembled WGS sequence"/>
</dbReference>
<keyword evidence="1" id="KW-0812">Transmembrane</keyword>
<dbReference type="RefSeq" id="WP_128693839.1">
    <property type="nucleotide sequence ID" value="NZ_LHQS01000002.1"/>
</dbReference>
<dbReference type="AlphaFoldDB" id="A0A498H198"/>
<feature type="domain" description="DUF4350" evidence="2">
    <location>
        <begin position="35"/>
        <end position="238"/>
    </location>
</feature>
<feature type="transmembrane region" description="Helical" evidence="1">
    <location>
        <begin position="270"/>
        <end position="288"/>
    </location>
</feature>
<dbReference type="OrthoDB" id="107768at2157"/>
<evidence type="ECO:0000313" key="3">
    <source>
        <dbReference type="EMBL" id="RXE56105.1"/>
    </source>
</evidence>
<protein>
    <recommendedName>
        <fullName evidence="2">DUF4350 domain-containing protein</fullName>
    </recommendedName>
</protein>
<gene>
    <name evidence="3" type="ORF">ABH15_07955</name>
</gene>
<organism evidence="3 4">
    <name type="scientific">Methanoculleus taiwanensis</name>
    <dbReference type="NCBI Taxonomy" id="1550565"/>
    <lineage>
        <taxon>Archaea</taxon>
        <taxon>Methanobacteriati</taxon>
        <taxon>Methanobacteriota</taxon>
        <taxon>Stenosarchaea group</taxon>
        <taxon>Methanomicrobia</taxon>
        <taxon>Methanomicrobiales</taxon>
        <taxon>Methanomicrobiaceae</taxon>
        <taxon>Methanoculleus</taxon>
    </lineage>
</organism>
<reference evidence="3 4" key="1">
    <citation type="journal article" date="2015" name="Int. J. Syst. Evol. Microbiol.">
        <title>Methanoculleus taiwanensis sp. nov., a methanogen isolated from deep marine sediment at the deformation front area near Taiwan.</title>
        <authorList>
            <person name="Weng C.Y."/>
            <person name="Chen S.C."/>
            <person name="Lai M.C."/>
            <person name="Wu S.Y."/>
            <person name="Lin S."/>
            <person name="Yang T.F."/>
            <person name="Chen P.C."/>
        </authorList>
    </citation>
    <scope>NUCLEOTIDE SEQUENCE [LARGE SCALE GENOMIC DNA]</scope>
    <source>
        <strain evidence="3 4">CYW4</strain>
    </source>
</reference>
<evidence type="ECO:0000313" key="4">
    <source>
        <dbReference type="Proteomes" id="UP000290932"/>
    </source>
</evidence>
<proteinExistence type="predicted"/>
<keyword evidence="4" id="KW-1185">Reference proteome</keyword>
<keyword evidence="1" id="KW-1133">Transmembrane helix</keyword>
<dbReference type="InterPro" id="IPR025646">
    <property type="entry name" value="DUF4350"/>
</dbReference>
<evidence type="ECO:0000256" key="1">
    <source>
        <dbReference type="SAM" id="Phobius"/>
    </source>
</evidence>
<dbReference type="Pfam" id="PF14258">
    <property type="entry name" value="DUF4350"/>
    <property type="match status" value="1"/>
</dbReference>
<comment type="caution">
    <text evidence="3">The sequence shown here is derived from an EMBL/GenBank/DDBJ whole genome shotgun (WGS) entry which is preliminary data.</text>
</comment>
<keyword evidence="1" id="KW-0472">Membrane</keyword>